<gene>
    <name evidence="1" type="ORF">UFOPK1395_00320</name>
</gene>
<evidence type="ECO:0000313" key="1">
    <source>
        <dbReference type="EMBL" id="CAB4530867.1"/>
    </source>
</evidence>
<name>A0A6J6AWX0_9ZZZZ</name>
<proteinExistence type="predicted"/>
<sequence length="31" mass="3279">MQASVYSLPAAATTVMPAFVKRKIEALIAAE</sequence>
<dbReference type="EMBL" id="CAEZSB010000019">
    <property type="protein sequence ID" value="CAB4530867.1"/>
    <property type="molecule type" value="Genomic_DNA"/>
</dbReference>
<protein>
    <submittedName>
        <fullName evidence="1">Unannotated protein</fullName>
    </submittedName>
</protein>
<accession>A0A6J6AWX0</accession>
<reference evidence="1" key="1">
    <citation type="submission" date="2020-05" db="EMBL/GenBank/DDBJ databases">
        <authorList>
            <person name="Chiriac C."/>
            <person name="Salcher M."/>
            <person name="Ghai R."/>
            <person name="Kavagutti S V."/>
        </authorList>
    </citation>
    <scope>NUCLEOTIDE SEQUENCE</scope>
</reference>
<organism evidence="1">
    <name type="scientific">freshwater metagenome</name>
    <dbReference type="NCBI Taxonomy" id="449393"/>
    <lineage>
        <taxon>unclassified sequences</taxon>
        <taxon>metagenomes</taxon>
        <taxon>ecological metagenomes</taxon>
    </lineage>
</organism>
<dbReference type="AlphaFoldDB" id="A0A6J6AWX0"/>